<organism evidence="1">
    <name type="scientific">Arundo donax</name>
    <name type="common">Giant reed</name>
    <name type="synonym">Donax arundinaceus</name>
    <dbReference type="NCBI Taxonomy" id="35708"/>
    <lineage>
        <taxon>Eukaryota</taxon>
        <taxon>Viridiplantae</taxon>
        <taxon>Streptophyta</taxon>
        <taxon>Embryophyta</taxon>
        <taxon>Tracheophyta</taxon>
        <taxon>Spermatophyta</taxon>
        <taxon>Magnoliopsida</taxon>
        <taxon>Liliopsida</taxon>
        <taxon>Poales</taxon>
        <taxon>Poaceae</taxon>
        <taxon>PACMAD clade</taxon>
        <taxon>Arundinoideae</taxon>
        <taxon>Arundineae</taxon>
        <taxon>Arundo</taxon>
    </lineage>
</organism>
<dbReference type="EMBL" id="GBRH01164711">
    <property type="protein sequence ID" value="JAE33185.1"/>
    <property type="molecule type" value="Transcribed_RNA"/>
</dbReference>
<reference evidence="1" key="2">
    <citation type="journal article" date="2015" name="Data Brief">
        <title>Shoot transcriptome of the giant reed, Arundo donax.</title>
        <authorList>
            <person name="Barrero R.A."/>
            <person name="Guerrero F.D."/>
            <person name="Moolhuijzen P."/>
            <person name="Goolsby J.A."/>
            <person name="Tidwell J."/>
            <person name="Bellgard S.E."/>
            <person name="Bellgard M.I."/>
        </authorList>
    </citation>
    <scope>NUCLEOTIDE SEQUENCE</scope>
    <source>
        <tissue evidence="1">Shoot tissue taken approximately 20 cm above the soil surface</tissue>
    </source>
</reference>
<protein>
    <submittedName>
        <fullName evidence="1">Uncharacterized protein</fullName>
    </submittedName>
</protein>
<accession>A0A0A9H7N4</accession>
<evidence type="ECO:0000313" key="1">
    <source>
        <dbReference type="EMBL" id="JAE33185.1"/>
    </source>
</evidence>
<name>A0A0A9H7N4_ARUDO</name>
<sequence>MYICIVHLSATKNLNTVHIICILVPVFLKI</sequence>
<reference evidence="1" key="1">
    <citation type="submission" date="2014-09" db="EMBL/GenBank/DDBJ databases">
        <authorList>
            <person name="Magalhaes I.L.F."/>
            <person name="Oliveira U."/>
            <person name="Santos F.R."/>
            <person name="Vidigal T.H.D.A."/>
            <person name="Brescovit A.D."/>
            <person name="Santos A.J."/>
        </authorList>
    </citation>
    <scope>NUCLEOTIDE SEQUENCE</scope>
    <source>
        <tissue evidence="1">Shoot tissue taken approximately 20 cm above the soil surface</tissue>
    </source>
</reference>
<proteinExistence type="predicted"/>
<dbReference type="AlphaFoldDB" id="A0A0A9H7N4"/>